<sequence>MKRLILFLFSMLFFTGNSFAYLGFWWGYTFTRNVSGISGNGSFVVVGINAKCYYESEVNRGMYEVCDGNASVYFFRNGEILWSKEMLGDFILSISYHNTTIALAVQENSTGYVYLIRNDGKILWKKECPWVNNVFVMRRYVIAGDSRGYVYLFNREGRLLWKLKLGDRLFVNGEYMITGSSSNGTVYFIRLIDDNTKMLWEYQTNYVYKVLIGGNSSLVVSFDTYQELYFKKNASILLFSRNGTLFWKRKFRSLVDVEISNNGKYIGVITPSELYFLNMNGKLLWSKNIKDIADVSLFDKSLIVATKRGKIYVFNESGKRDLAFETGKTIRHTIYVDNHVIASGNGFYVFKALSYEPSTLMILAPYGEIHLNGTYIADAPNNITLVPGRYEVRVTRDGCINHVENISLGSGEVKIVKIKGIGYLNVFSNVSNAEVYVNGTSVGIVPLLQYELPEGKYYIEVVAKGYKNYTQEVLVASCEHEVINATLYPLFSKNSEPKIDNTSNVPEMESSISNNLLFLVPLLVVVILIIILMHKR</sequence>
<dbReference type="EMBL" id="CP080572">
    <property type="protein sequence ID" value="USH00103.1"/>
    <property type="molecule type" value="Genomic_DNA"/>
</dbReference>
<dbReference type="Gene3D" id="2.130.10.10">
    <property type="entry name" value="YVTN repeat-like/Quinoprotein amine dehydrogenase"/>
    <property type="match status" value="1"/>
</dbReference>
<dbReference type="AlphaFoldDB" id="A0A9E7SDJ6"/>
<protein>
    <submittedName>
        <fullName evidence="3">PEGA domain-containing protein</fullName>
    </submittedName>
</protein>
<keyword evidence="4" id="KW-1185">Reference proteome</keyword>
<organism evidence="3 4">
    <name type="scientific">Thermococcus argininiproducens</name>
    <dbReference type="NCBI Taxonomy" id="2866384"/>
    <lineage>
        <taxon>Archaea</taxon>
        <taxon>Methanobacteriati</taxon>
        <taxon>Methanobacteriota</taxon>
        <taxon>Thermococci</taxon>
        <taxon>Thermococcales</taxon>
        <taxon>Thermococcaceae</taxon>
        <taxon>Thermococcus</taxon>
    </lineage>
</organism>
<dbReference type="PANTHER" id="PTHR34512:SF30">
    <property type="entry name" value="OUTER MEMBRANE PROTEIN ASSEMBLY FACTOR BAMB"/>
    <property type="match status" value="1"/>
</dbReference>
<dbReference type="InterPro" id="IPR011047">
    <property type="entry name" value="Quinoprotein_ADH-like_sf"/>
</dbReference>
<feature type="transmembrane region" description="Helical" evidence="1">
    <location>
        <begin position="516"/>
        <end position="533"/>
    </location>
</feature>
<dbReference type="SUPFAM" id="SSF50998">
    <property type="entry name" value="Quinoprotein alcohol dehydrogenase-like"/>
    <property type="match status" value="1"/>
</dbReference>
<accession>A0A9E7SDJ6</accession>
<dbReference type="PANTHER" id="PTHR34512">
    <property type="entry name" value="CELL SURFACE PROTEIN"/>
    <property type="match status" value="1"/>
</dbReference>
<dbReference type="Pfam" id="PF08308">
    <property type="entry name" value="PEGA"/>
    <property type="match status" value="1"/>
</dbReference>
<keyword evidence="1" id="KW-1133">Transmembrane helix</keyword>
<keyword evidence="1" id="KW-0812">Transmembrane</keyword>
<dbReference type="InterPro" id="IPR015943">
    <property type="entry name" value="WD40/YVTN_repeat-like_dom_sf"/>
</dbReference>
<dbReference type="Proteomes" id="UP001056425">
    <property type="component" value="Chromosome"/>
</dbReference>
<evidence type="ECO:0000313" key="4">
    <source>
        <dbReference type="Proteomes" id="UP001056425"/>
    </source>
</evidence>
<evidence type="ECO:0000256" key="1">
    <source>
        <dbReference type="SAM" id="Phobius"/>
    </source>
</evidence>
<dbReference type="KEGG" id="thei:K1720_01045"/>
<evidence type="ECO:0000313" key="3">
    <source>
        <dbReference type="EMBL" id="USH00103.1"/>
    </source>
</evidence>
<dbReference type="InterPro" id="IPR013229">
    <property type="entry name" value="PEGA"/>
</dbReference>
<name>A0A9E7SDJ6_9EURY</name>
<proteinExistence type="predicted"/>
<dbReference type="GeneID" id="72776886"/>
<gene>
    <name evidence="3" type="ORF">K1720_01045</name>
</gene>
<evidence type="ECO:0000259" key="2">
    <source>
        <dbReference type="Pfam" id="PF08308"/>
    </source>
</evidence>
<reference evidence="3 4" key="1">
    <citation type="submission" date="2021-08" db="EMBL/GenBank/DDBJ databases">
        <title>Thermococcus onnuriiensis IOH2.</title>
        <authorList>
            <person name="Park Y.-J."/>
        </authorList>
    </citation>
    <scope>NUCLEOTIDE SEQUENCE [LARGE SCALE GENOMIC DNA]</scope>
    <source>
        <strain evidence="3 4">IOH2</strain>
    </source>
</reference>
<keyword evidence="1" id="KW-0472">Membrane</keyword>
<dbReference type="RefSeq" id="WP_251949386.1">
    <property type="nucleotide sequence ID" value="NZ_CP080572.1"/>
</dbReference>
<feature type="domain" description="PEGA" evidence="2">
    <location>
        <begin position="423"/>
        <end position="487"/>
    </location>
</feature>